<evidence type="ECO:0000256" key="1">
    <source>
        <dbReference type="SAM" id="MobiDB-lite"/>
    </source>
</evidence>
<reference evidence="3" key="2">
    <citation type="submission" date="2020-04" db="EMBL/GenBank/DDBJ databases">
        <authorList>
            <consortium name="NCBI Genome Project"/>
        </authorList>
    </citation>
    <scope>NUCLEOTIDE SEQUENCE</scope>
    <source>
        <strain evidence="3">CBS 342.82</strain>
    </source>
</reference>
<sequence length="314" mass="35057">MPTHHQLQPNTDRSSVGSERCTSRQIGIYSTSSSIRDIANRQSLALRRWRSKSSRHAHPLMDRDDCTQSACSDITAITNGNTTFLPELNSTPPMPSFQKQHMKDAPMSSEIADNSGSLQKNGTQSAMQIRELFENSTPRPEMPERSIISRPTNLGRVASVLRASTKAGARTAPFPLQNPHDRSTLPLPANWTKQHDKAICILDVKNYSLPAMIIKLRCTFPSLQGTLTPAMIDKRLQQLDQNVELDYYRAGLQKNNRPDRTKLALPPLPPSPLALERSAKRAWQASSRRAPPIVRKSDETVRLAEVGRPVLRVS</sequence>
<feature type="region of interest" description="Disordered" evidence="1">
    <location>
        <begin position="1"/>
        <end position="21"/>
    </location>
</feature>
<dbReference type="OrthoDB" id="5383839at2759"/>
<dbReference type="GeneID" id="54357341"/>
<evidence type="ECO:0000313" key="2">
    <source>
        <dbReference type="Proteomes" id="UP000504637"/>
    </source>
</evidence>
<accession>A0A6J3MI01</accession>
<evidence type="ECO:0000313" key="3">
    <source>
        <dbReference type="RefSeq" id="XP_033464559.1"/>
    </source>
</evidence>
<proteinExistence type="predicted"/>
<gene>
    <name evidence="3" type="ORF">K489DRAFT_19310</name>
</gene>
<name>A0A6J3MI01_9PEZI</name>
<organism evidence="3">
    <name type="scientific">Dissoconium aciculare CBS 342.82</name>
    <dbReference type="NCBI Taxonomy" id="1314786"/>
    <lineage>
        <taxon>Eukaryota</taxon>
        <taxon>Fungi</taxon>
        <taxon>Dikarya</taxon>
        <taxon>Ascomycota</taxon>
        <taxon>Pezizomycotina</taxon>
        <taxon>Dothideomycetes</taxon>
        <taxon>Dothideomycetidae</taxon>
        <taxon>Mycosphaerellales</taxon>
        <taxon>Dissoconiaceae</taxon>
        <taxon>Dissoconium</taxon>
    </lineage>
</organism>
<reference evidence="3" key="1">
    <citation type="submission" date="2020-01" db="EMBL/GenBank/DDBJ databases">
        <authorList>
            <consortium name="DOE Joint Genome Institute"/>
            <person name="Haridas S."/>
            <person name="Albert R."/>
            <person name="Binder M."/>
            <person name="Bloem J."/>
            <person name="Labutti K."/>
            <person name="Salamov A."/>
            <person name="Andreopoulos B."/>
            <person name="Baker S.E."/>
            <person name="Barry K."/>
            <person name="Bills G."/>
            <person name="Bluhm B.H."/>
            <person name="Cannon C."/>
            <person name="Castanera R."/>
            <person name="Culley D.E."/>
            <person name="Daum C."/>
            <person name="Ezra D."/>
            <person name="Gonzalez J.B."/>
            <person name="Henrissat B."/>
            <person name="Kuo A."/>
            <person name="Liang C."/>
            <person name="Lipzen A."/>
            <person name="Lutzoni F."/>
            <person name="Magnuson J."/>
            <person name="Mondo S."/>
            <person name="Nolan M."/>
            <person name="Ohm R."/>
            <person name="Pangilinan J."/>
            <person name="Park H.-J."/>
            <person name="Ramirez L."/>
            <person name="Alfaro M."/>
            <person name="Sun H."/>
            <person name="Tritt A."/>
            <person name="Yoshinaga Y."/>
            <person name="Zwiers L.-H."/>
            <person name="Turgeon B.G."/>
            <person name="Goodwin S.B."/>
            <person name="Spatafora J.W."/>
            <person name="Crous P.W."/>
            <person name="Grigoriev I.V."/>
        </authorList>
    </citation>
    <scope>NUCLEOTIDE SEQUENCE</scope>
    <source>
        <strain evidence="3">CBS 342.82</strain>
    </source>
</reference>
<dbReference type="RefSeq" id="XP_033464559.1">
    <property type="nucleotide sequence ID" value="XM_033599542.1"/>
</dbReference>
<reference evidence="3" key="3">
    <citation type="submission" date="2025-08" db="UniProtKB">
        <authorList>
            <consortium name="RefSeq"/>
        </authorList>
    </citation>
    <scope>IDENTIFICATION</scope>
    <source>
        <strain evidence="3">CBS 342.82</strain>
    </source>
</reference>
<protein>
    <submittedName>
        <fullName evidence="3">Uncharacterized protein</fullName>
    </submittedName>
</protein>
<feature type="compositionally biased region" description="Polar residues" evidence="1">
    <location>
        <begin position="1"/>
        <end position="17"/>
    </location>
</feature>
<keyword evidence="2" id="KW-1185">Reference proteome</keyword>
<dbReference type="Proteomes" id="UP000504637">
    <property type="component" value="Unplaced"/>
</dbReference>
<dbReference type="AlphaFoldDB" id="A0A6J3MI01"/>